<dbReference type="InterPro" id="IPR038102">
    <property type="entry name" value="EYA_dom_sf"/>
</dbReference>
<protein>
    <recommendedName>
        <fullName evidence="6">Eyes absent homolog</fullName>
        <ecNumber evidence="6">3.1.3.48</ecNumber>
    </recommendedName>
</protein>
<keyword evidence="4 6" id="KW-0904">Protein phosphatase</keyword>
<evidence type="ECO:0000256" key="6">
    <source>
        <dbReference type="RuleBase" id="RU362036"/>
    </source>
</evidence>
<evidence type="ECO:0000256" key="5">
    <source>
        <dbReference type="ARBA" id="ARBA00051722"/>
    </source>
</evidence>
<dbReference type="GO" id="GO:0005634">
    <property type="term" value="C:nucleus"/>
    <property type="evidence" value="ECO:0007669"/>
    <property type="project" value="TreeGrafter"/>
</dbReference>
<dbReference type="GO" id="GO:0030154">
    <property type="term" value="P:cell differentiation"/>
    <property type="evidence" value="ECO:0007669"/>
    <property type="project" value="TreeGrafter"/>
</dbReference>
<keyword evidence="8" id="KW-1185">Reference proteome</keyword>
<dbReference type="PANTHER" id="PTHR10190">
    <property type="entry name" value="EYES ABSENT"/>
    <property type="match status" value="1"/>
</dbReference>
<keyword evidence="2 6" id="KW-0378">Hydrolase</keyword>
<dbReference type="Gene3D" id="3.40.50.12350">
    <property type="match status" value="2"/>
</dbReference>
<evidence type="ECO:0000313" key="7">
    <source>
        <dbReference type="EMBL" id="MBZ3875082.1"/>
    </source>
</evidence>
<dbReference type="EMBL" id="JAATJV010241898">
    <property type="protein sequence ID" value="MBZ3875082.1"/>
    <property type="molecule type" value="Genomic_DNA"/>
</dbReference>
<dbReference type="GO" id="GO:0046872">
    <property type="term" value="F:metal ion binding"/>
    <property type="evidence" value="ECO:0007669"/>
    <property type="project" value="UniProtKB-KW"/>
</dbReference>
<evidence type="ECO:0000256" key="4">
    <source>
        <dbReference type="ARBA" id="ARBA00022912"/>
    </source>
</evidence>
<keyword evidence="6" id="KW-0804">Transcription</keyword>
<dbReference type="GO" id="GO:0004725">
    <property type="term" value="F:protein tyrosine phosphatase activity"/>
    <property type="evidence" value="ECO:0007669"/>
    <property type="project" value="UniProtKB-EC"/>
</dbReference>
<dbReference type="Proteomes" id="UP001166674">
    <property type="component" value="Unassembled WGS sequence"/>
</dbReference>
<reference evidence="7" key="1">
    <citation type="submission" date="2020-03" db="EMBL/GenBank/DDBJ databases">
        <title>Studies in the Genomics of Life Span.</title>
        <authorList>
            <person name="Glass D."/>
        </authorList>
    </citation>
    <scope>NUCLEOTIDE SEQUENCE</scope>
    <source>
        <strain evidence="7">SUZIE</strain>
        <tissue evidence="7">Muscle</tissue>
    </source>
</reference>
<comment type="catalytic activity">
    <reaction evidence="5 6">
        <text>O-phospho-L-tyrosyl-[protein] + H2O = L-tyrosyl-[protein] + phosphate</text>
        <dbReference type="Rhea" id="RHEA:10684"/>
        <dbReference type="Rhea" id="RHEA-COMP:10136"/>
        <dbReference type="Rhea" id="RHEA-COMP:20101"/>
        <dbReference type="ChEBI" id="CHEBI:15377"/>
        <dbReference type="ChEBI" id="CHEBI:43474"/>
        <dbReference type="ChEBI" id="CHEBI:46858"/>
        <dbReference type="ChEBI" id="CHEBI:61978"/>
        <dbReference type="EC" id="3.1.3.48"/>
    </reaction>
</comment>
<sequence length="105" mass="11431">CDQVHKDDASSDDNGQDLSTFNFGTDDFPAAATSANLCLATGVQDGKKNCFERIIQRFGRKVVYVVIGDGVEEQGAKKVSVEGASWAVHFFLVLKSRSSKQVLFI</sequence>
<name>A0AA41MNP3_SCICA</name>
<dbReference type="PANTHER" id="PTHR10190:SF11">
    <property type="entry name" value="EYES ABSENT HOMOLOG 1"/>
    <property type="match status" value="1"/>
</dbReference>
<dbReference type="AlphaFoldDB" id="A0AA41MNP3"/>
<keyword evidence="6" id="KW-0805">Transcription regulation</keyword>
<keyword evidence="6" id="KW-0479">Metal-binding</keyword>
<accession>A0AA41MNP3</accession>
<evidence type="ECO:0000256" key="1">
    <source>
        <dbReference type="ARBA" id="ARBA00010501"/>
    </source>
</evidence>
<organism evidence="7 8">
    <name type="scientific">Sciurus carolinensis</name>
    <name type="common">Eastern gray squirrel</name>
    <dbReference type="NCBI Taxonomy" id="30640"/>
    <lineage>
        <taxon>Eukaryota</taxon>
        <taxon>Metazoa</taxon>
        <taxon>Chordata</taxon>
        <taxon>Craniata</taxon>
        <taxon>Vertebrata</taxon>
        <taxon>Euteleostomi</taxon>
        <taxon>Mammalia</taxon>
        <taxon>Eutheria</taxon>
        <taxon>Euarchontoglires</taxon>
        <taxon>Glires</taxon>
        <taxon>Rodentia</taxon>
        <taxon>Sciuromorpha</taxon>
        <taxon>Sciuridae</taxon>
        <taxon>Sciurinae</taxon>
        <taxon>Sciurini</taxon>
        <taxon>Sciurus</taxon>
    </lineage>
</organism>
<dbReference type="EC" id="3.1.3.48" evidence="6"/>
<comment type="caution">
    <text evidence="7">The sequence shown here is derived from an EMBL/GenBank/DDBJ whole genome shotgun (WGS) entry which is preliminary data.</text>
</comment>
<evidence type="ECO:0000256" key="2">
    <source>
        <dbReference type="ARBA" id="ARBA00022801"/>
    </source>
</evidence>
<proteinExistence type="inferred from homology"/>
<evidence type="ECO:0000256" key="3">
    <source>
        <dbReference type="ARBA" id="ARBA00022842"/>
    </source>
</evidence>
<keyword evidence="3 6" id="KW-0460">Magnesium</keyword>
<dbReference type="GO" id="GO:2001240">
    <property type="term" value="P:negative regulation of extrinsic apoptotic signaling pathway in absence of ligand"/>
    <property type="evidence" value="ECO:0007669"/>
    <property type="project" value="TreeGrafter"/>
</dbReference>
<comment type="similarity">
    <text evidence="1 6">Belongs to the HAD-like hydrolase superfamily. EYA family.</text>
</comment>
<dbReference type="GO" id="GO:0045739">
    <property type="term" value="P:positive regulation of DNA repair"/>
    <property type="evidence" value="ECO:0007669"/>
    <property type="project" value="TreeGrafter"/>
</dbReference>
<feature type="non-terminal residue" evidence="7">
    <location>
        <position position="1"/>
    </location>
</feature>
<comment type="cofactor">
    <cofactor evidence="6">
        <name>Mg(2+)</name>
        <dbReference type="ChEBI" id="CHEBI:18420"/>
    </cofactor>
    <text evidence="6">Binds 1 Mg(2+) ion per subunit.</text>
</comment>
<gene>
    <name evidence="7" type="ORF">SUZIE_131175</name>
</gene>
<dbReference type="InterPro" id="IPR028472">
    <property type="entry name" value="EYA"/>
</dbReference>
<evidence type="ECO:0000313" key="8">
    <source>
        <dbReference type="Proteomes" id="UP001166674"/>
    </source>
</evidence>